<evidence type="ECO:0000256" key="11">
    <source>
        <dbReference type="ARBA" id="ARBA00038856"/>
    </source>
</evidence>
<dbReference type="EMBL" id="DXGC01000021">
    <property type="protein sequence ID" value="HIW90531.1"/>
    <property type="molecule type" value="Genomic_DNA"/>
</dbReference>
<evidence type="ECO:0000259" key="17">
    <source>
        <dbReference type="Pfam" id="PF00732"/>
    </source>
</evidence>
<dbReference type="PROSITE" id="PS51318">
    <property type="entry name" value="TAT"/>
    <property type="match status" value="1"/>
</dbReference>
<protein>
    <recommendedName>
        <fullName evidence="14">Cholesterol oxidase</fullName>
        <ecNumber evidence="13">1.1.3.6</ecNumber>
        <ecNumber evidence="11">5.3.3.1</ecNumber>
    </recommendedName>
    <alternativeName>
        <fullName evidence="15">Cholesterol isomerase</fullName>
    </alternativeName>
</protein>
<feature type="domain" description="Glucose-methanol-choline oxidoreductase C-terminal" evidence="18">
    <location>
        <begin position="511"/>
        <end position="565"/>
    </location>
</feature>
<dbReference type="GO" id="GO:0004769">
    <property type="term" value="F:steroid Delta-isomerase activity"/>
    <property type="evidence" value="ECO:0007669"/>
    <property type="project" value="UniProtKB-EC"/>
</dbReference>
<comment type="similarity">
    <text evidence="2">Belongs to the GMC oxidoreductase family.</text>
</comment>
<evidence type="ECO:0000256" key="10">
    <source>
        <dbReference type="ARBA" id="ARBA00023235"/>
    </source>
</evidence>
<accession>A0A9D1RLJ4</accession>
<dbReference type="PANTHER" id="PTHR47470">
    <property type="entry name" value="CHOLESTEROL OXIDASE"/>
    <property type="match status" value="1"/>
</dbReference>
<dbReference type="EC" id="5.3.3.1" evidence="11"/>
<name>A0A9D1RLJ4_9CORY</name>
<evidence type="ECO:0000256" key="1">
    <source>
        <dbReference type="ARBA" id="ARBA00001974"/>
    </source>
</evidence>
<evidence type="ECO:0000256" key="12">
    <source>
        <dbReference type="ARBA" id="ARBA00049645"/>
    </source>
</evidence>
<evidence type="ECO:0000256" key="15">
    <source>
        <dbReference type="ARBA" id="ARBA00049778"/>
    </source>
</evidence>
<keyword evidence="6" id="KW-0560">Oxidoreductase</keyword>
<feature type="domain" description="Glucose-methanol-choline oxidoreductase N-terminal" evidence="17">
    <location>
        <begin position="168"/>
        <end position="374"/>
    </location>
</feature>
<evidence type="ECO:0000256" key="7">
    <source>
        <dbReference type="ARBA" id="ARBA00023098"/>
    </source>
</evidence>
<dbReference type="GO" id="GO:0008203">
    <property type="term" value="P:cholesterol metabolic process"/>
    <property type="evidence" value="ECO:0007669"/>
    <property type="project" value="UniProtKB-KW"/>
</dbReference>
<keyword evidence="5" id="KW-0274">FAD</keyword>
<evidence type="ECO:0000256" key="13">
    <source>
        <dbReference type="ARBA" id="ARBA00049723"/>
    </source>
</evidence>
<comment type="pathway">
    <text evidence="12">Steroid metabolism; cholesterol degradation.</text>
</comment>
<dbReference type="GO" id="GO:0050660">
    <property type="term" value="F:flavin adenine dinucleotide binding"/>
    <property type="evidence" value="ECO:0007669"/>
    <property type="project" value="InterPro"/>
</dbReference>
<dbReference type="Proteomes" id="UP000824190">
    <property type="component" value="Unassembled WGS sequence"/>
</dbReference>
<evidence type="ECO:0000256" key="8">
    <source>
        <dbReference type="ARBA" id="ARBA00023166"/>
    </source>
</evidence>
<dbReference type="Pfam" id="PF00732">
    <property type="entry name" value="GMC_oxred_N"/>
    <property type="match status" value="1"/>
</dbReference>
<dbReference type="Gene3D" id="3.30.410.10">
    <property type="entry name" value="Cholesterol Oxidase, domain 2"/>
    <property type="match status" value="1"/>
</dbReference>
<keyword evidence="8" id="KW-1207">Sterol metabolism</keyword>
<keyword evidence="7" id="KW-0443">Lipid metabolism</keyword>
<keyword evidence="9" id="KW-0753">Steroid metabolism</keyword>
<evidence type="ECO:0000256" key="4">
    <source>
        <dbReference type="ARBA" id="ARBA00022630"/>
    </source>
</evidence>
<dbReference type="EC" id="1.1.3.6" evidence="13"/>
<evidence type="ECO:0000256" key="2">
    <source>
        <dbReference type="ARBA" id="ARBA00010790"/>
    </source>
</evidence>
<sequence length="585" mass="61405">MSTSDSPSLSASTSISSTSNSSVTTSAQPTRRRFLASTAAAAAVTAVGIVAGQTANRNAAYAQSSAGPVGSSGPAPAPTDPSLADVPTVTEDHQTIVIGSGFGGGVSALRLAEAGVKVTVLERGRRWETGPNATTFPSPTNPDKRMLWHRSAPQLFGKNIAVDPYVGIIEAVTSSTMTALCPTGVGGGSLVYQGMSLQPTKEAFNANFPAELDWDLMDRVHYPRVADALGLETCPDDIINHPNYKVARVFAKRCRDAGLKAEKIPMPIDWDFARRELNGEMKPSYSDGSGAMGVNNGGKHSVDVTYIARAEETGNATVRTHTEVTDIERQDDGTWVVHALHTDDSGSPQKRLKLNAGSVIVAAGSVNTTRLLLRAKHTGTVPGLPDTLGQGWGTNGDRIYVWTDPTAGFGAVQGGPVVYGTKRWDDPNHAHTVIQASMPGMGMDAKSTMMVGYGVSDTRGSFKWNSRTKTAELHWPAGGDSELIEKHIRPTADKIITAGGAPGMLTDTNSFVNSTWHALGGACMGSVCDLEGRVQGQDGLYVLDGALIPGTTAACNPSMTIAAVAERAMDSVAPEIAARRYAAAQ</sequence>
<dbReference type="SUPFAM" id="SSF54373">
    <property type="entry name" value="FAD-linked reductases, C-terminal domain"/>
    <property type="match status" value="1"/>
</dbReference>
<dbReference type="AlphaFoldDB" id="A0A9D1RLJ4"/>
<evidence type="ECO:0000313" key="19">
    <source>
        <dbReference type="EMBL" id="HIW90531.1"/>
    </source>
</evidence>
<dbReference type="SUPFAM" id="SSF51905">
    <property type="entry name" value="FAD/NAD(P)-binding domain"/>
    <property type="match status" value="1"/>
</dbReference>
<keyword evidence="10" id="KW-0413">Isomerase</keyword>
<reference evidence="19" key="2">
    <citation type="submission" date="2021-04" db="EMBL/GenBank/DDBJ databases">
        <authorList>
            <person name="Gilroy R."/>
        </authorList>
    </citation>
    <scope>NUCLEOTIDE SEQUENCE</scope>
    <source>
        <strain evidence="19">CHK32-1732</strain>
    </source>
</reference>
<dbReference type="GO" id="GO:0016995">
    <property type="term" value="F:cholesterol oxidase activity"/>
    <property type="evidence" value="ECO:0007669"/>
    <property type="project" value="UniProtKB-EC"/>
</dbReference>
<dbReference type="Pfam" id="PF05199">
    <property type="entry name" value="GMC_oxred_C"/>
    <property type="match status" value="1"/>
</dbReference>
<evidence type="ECO:0000256" key="14">
    <source>
        <dbReference type="ARBA" id="ARBA00049744"/>
    </source>
</evidence>
<dbReference type="InterPro" id="IPR036188">
    <property type="entry name" value="FAD/NAD-bd_sf"/>
</dbReference>
<feature type="region of interest" description="Disordered" evidence="16">
    <location>
        <begin position="1"/>
        <end position="30"/>
    </location>
</feature>
<feature type="compositionally biased region" description="Low complexity" evidence="16">
    <location>
        <begin position="1"/>
        <end position="26"/>
    </location>
</feature>
<evidence type="ECO:0000256" key="3">
    <source>
        <dbReference type="ARBA" id="ARBA00022548"/>
    </source>
</evidence>
<proteinExistence type="inferred from homology"/>
<keyword evidence="4" id="KW-0285">Flavoprotein</keyword>
<evidence type="ECO:0000256" key="16">
    <source>
        <dbReference type="SAM" id="MobiDB-lite"/>
    </source>
</evidence>
<feature type="compositionally biased region" description="Low complexity" evidence="16">
    <location>
        <begin position="63"/>
        <end position="74"/>
    </location>
</feature>
<feature type="region of interest" description="Disordered" evidence="16">
    <location>
        <begin position="63"/>
        <end position="86"/>
    </location>
</feature>
<evidence type="ECO:0000259" key="18">
    <source>
        <dbReference type="Pfam" id="PF05199"/>
    </source>
</evidence>
<comment type="cofactor">
    <cofactor evidence="1">
        <name>FAD</name>
        <dbReference type="ChEBI" id="CHEBI:57692"/>
    </cofactor>
</comment>
<dbReference type="Gene3D" id="3.50.50.60">
    <property type="entry name" value="FAD/NAD(P)-binding domain"/>
    <property type="match status" value="1"/>
</dbReference>
<reference evidence="19" key="1">
    <citation type="journal article" date="2021" name="PeerJ">
        <title>Extensive microbial diversity within the chicken gut microbiome revealed by metagenomics and culture.</title>
        <authorList>
            <person name="Gilroy R."/>
            <person name="Ravi A."/>
            <person name="Getino M."/>
            <person name="Pursley I."/>
            <person name="Horton D.L."/>
            <person name="Alikhan N.F."/>
            <person name="Baker D."/>
            <person name="Gharbi K."/>
            <person name="Hall N."/>
            <person name="Watson M."/>
            <person name="Adriaenssens E.M."/>
            <person name="Foster-Nyarko E."/>
            <person name="Jarju S."/>
            <person name="Secka A."/>
            <person name="Antonio M."/>
            <person name="Oren A."/>
            <person name="Chaudhuri R.R."/>
            <person name="La Ragione R."/>
            <person name="Hildebrand F."/>
            <person name="Pallen M.J."/>
        </authorList>
    </citation>
    <scope>NUCLEOTIDE SEQUENCE</scope>
    <source>
        <strain evidence="19">CHK32-1732</strain>
    </source>
</reference>
<evidence type="ECO:0000256" key="5">
    <source>
        <dbReference type="ARBA" id="ARBA00022827"/>
    </source>
</evidence>
<evidence type="ECO:0000256" key="6">
    <source>
        <dbReference type="ARBA" id="ARBA00023002"/>
    </source>
</evidence>
<dbReference type="InterPro" id="IPR007867">
    <property type="entry name" value="GMC_OxRtase_C"/>
</dbReference>
<keyword evidence="3" id="KW-0153">Cholesterol metabolism</keyword>
<evidence type="ECO:0000313" key="20">
    <source>
        <dbReference type="Proteomes" id="UP000824190"/>
    </source>
</evidence>
<dbReference type="Pfam" id="PF13450">
    <property type="entry name" value="NAD_binding_8"/>
    <property type="match status" value="1"/>
</dbReference>
<comment type="caution">
    <text evidence="19">The sequence shown here is derived from an EMBL/GenBank/DDBJ whole genome shotgun (WGS) entry which is preliminary data.</text>
</comment>
<dbReference type="InterPro" id="IPR052542">
    <property type="entry name" value="Cholesterol_Oxidase"/>
</dbReference>
<dbReference type="PANTHER" id="PTHR47470:SF1">
    <property type="entry name" value="FAD-DEPENDENT OXIDOREDUCTASE 2 FAD BINDING DOMAIN-CONTAINING PROTEIN"/>
    <property type="match status" value="1"/>
</dbReference>
<organism evidence="19 20">
    <name type="scientific">Candidatus Corynebacterium avicola</name>
    <dbReference type="NCBI Taxonomy" id="2838527"/>
    <lineage>
        <taxon>Bacteria</taxon>
        <taxon>Bacillati</taxon>
        <taxon>Actinomycetota</taxon>
        <taxon>Actinomycetes</taxon>
        <taxon>Mycobacteriales</taxon>
        <taxon>Corynebacteriaceae</taxon>
        <taxon>Corynebacterium</taxon>
    </lineage>
</organism>
<dbReference type="InterPro" id="IPR000172">
    <property type="entry name" value="GMC_OxRdtase_N"/>
</dbReference>
<evidence type="ECO:0000256" key="9">
    <source>
        <dbReference type="ARBA" id="ARBA00023221"/>
    </source>
</evidence>
<gene>
    <name evidence="19" type="ORF">H9870_02565</name>
</gene>
<dbReference type="InterPro" id="IPR006311">
    <property type="entry name" value="TAT_signal"/>
</dbReference>